<feature type="transmembrane region" description="Helical" evidence="6">
    <location>
        <begin position="296"/>
        <end position="325"/>
    </location>
</feature>
<gene>
    <name evidence="8" type="ORF">FIBRA_06239</name>
</gene>
<dbReference type="Gene3D" id="1.20.1720.10">
    <property type="entry name" value="Multidrug resistance protein D"/>
    <property type="match status" value="1"/>
</dbReference>
<dbReference type="RefSeq" id="XP_012183363.1">
    <property type="nucleotide sequence ID" value="XM_012327973.1"/>
</dbReference>
<dbReference type="EMBL" id="HE797141">
    <property type="protein sequence ID" value="CCM04080.1"/>
    <property type="molecule type" value="Genomic_DNA"/>
</dbReference>
<dbReference type="Gene3D" id="1.20.1250.20">
    <property type="entry name" value="MFS general substrate transporter like domains"/>
    <property type="match status" value="1"/>
</dbReference>
<dbReference type="InterPro" id="IPR011701">
    <property type="entry name" value="MFS"/>
</dbReference>
<keyword evidence="2 6" id="KW-0812">Transmembrane</keyword>
<keyword evidence="4 6" id="KW-0472">Membrane</keyword>
<name>J4GSE2_9APHY</name>
<keyword evidence="3 6" id="KW-1133">Transmembrane helix</keyword>
<dbReference type="InParanoid" id="J4GSE2"/>
<dbReference type="GeneID" id="24098991"/>
<feature type="transmembrane region" description="Helical" evidence="6">
    <location>
        <begin position="506"/>
        <end position="528"/>
    </location>
</feature>
<dbReference type="SUPFAM" id="SSF103473">
    <property type="entry name" value="MFS general substrate transporter"/>
    <property type="match status" value="1"/>
</dbReference>
<dbReference type="InterPro" id="IPR020846">
    <property type="entry name" value="MFS_dom"/>
</dbReference>
<proteinExistence type="predicted"/>
<dbReference type="PROSITE" id="PS50850">
    <property type="entry name" value="MFS"/>
    <property type="match status" value="1"/>
</dbReference>
<dbReference type="Proteomes" id="UP000006352">
    <property type="component" value="Unassembled WGS sequence"/>
</dbReference>
<feature type="transmembrane region" description="Helical" evidence="6">
    <location>
        <begin position="432"/>
        <end position="455"/>
    </location>
</feature>
<dbReference type="GO" id="GO:0022857">
    <property type="term" value="F:transmembrane transporter activity"/>
    <property type="evidence" value="ECO:0007669"/>
    <property type="project" value="InterPro"/>
</dbReference>
<evidence type="ECO:0000256" key="3">
    <source>
        <dbReference type="ARBA" id="ARBA00022989"/>
    </source>
</evidence>
<dbReference type="Pfam" id="PF07690">
    <property type="entry name" value="MFS_1"/>
    <property type="match status" value="1"/>
</dbReference>
<dbReference type="GO" id="GO:0005886">
    <property type="term" value="C:plasma membrane"/>
    <property type="evidence" value="ECO:0007669"/>
    <property type="project" value="TreeGrafter"/>
</dbReference>
<organism evidence="8 9">
    <name type="scientific">Fibroporia radiculosa</name>
    <dbReference type="NCBI Taxonomy" id="599839"/>
    <lineage>
        <taxon>Eukaryota</taxon>
        <taxon>Fungi</taxon>
        <taxon>Dikarya</taxon>
        <taxon>Basidiomycota</taxon>
        <taxon>Agaricomycotina</taxon>
        <taxon>Agaricomycetes</taxon>
        <taxon>Polyporales</taxon>
        <taxon>Fibroporiaceae</taxon>
        <taxon>Fibroporia</taxon>
    </lineage>
</organism>
<dbReference type="AlphaFoldDB" id="J4GSE2"/>
<feature type="region of interest" description="Disordered" evidence="5">
    <location>
        <begin position="1"/>
        <end position="34"/>
    </location>
</feature>
<protein>
    <recommendedName>
        <fullName evidence="7">Major facilitator superfamily (MFS) profile domain-containing protein</fullName>
    </recommendedName>
</protein>
<feature type="transmembrane region" description="Helical" evidence="6">
    <location>
        <begin position="43"/>
        <end position="68"/>
    </location>
</feature>
<evidence type="ECO:0000256" key="5">
    <source>
        <dbReference type="SAM" id="MobiDB-lite"/>
    </source>
</evidence>
<evidence type="ECO:0000313" key="8">
    <source>
        <dbReference type="EMBL" id="CCM04080.1"/>
    </source>
</evidence>
<feature type="domain" description="Major facilitator superfamily (MFS) profile" evidence="7">
    <location>
        <begin position="46"/>
        <end position="498"/>
    </location>
</feature>
<accession>J4GSE2</accession>
<dbReference type="PANTHER" id="PTHR23501:SF102">
    <property type="entry name" value="DRUG TRANSPORTER, PUTATIVE (AFU_ORTHOLOGUE AFUA_3G08530)-RELATED"/>
    <property type="match status" value="1"/>
</dbReference>
<feature type="transmembrane region" description="Helical" evidence="6">
    <location>
        <begin position="401"/>
        <end position="420"/>
    </location>
</feature>
<feature type="transmembrane region" description="Helical" evidence="6">
    <location>
        <begin position="236"/>
        <end position="255"/>
    </location>
</feature>
<dbReference type="InterPro" id="IPR036259">
    <property type="entry name" value="MFS_trans_sf"/>
</dbReference>
<feature type="transmembrane region" description="Helical" evidence="6">
    <location>
        <begin position="80"/>
        <end position="98"/>
    </location>
</feature>
<dbReference type="OrthoDB" id="3437016at2759"/>
<feature type="transmembrane region" description="Helical" evidence="6">
    <location>
        <begin position="198"/>
        <end position="216"/>
    </location>
</feature>
<dbReference type="PANTHER" id="PTHR23501">
    <property type="entry name" value="MAJOR FACILITATOR SUPERFAMILY"/>
    <property type="match status" value="1"/>
</dbReference>
<evidence type="ECO:0000256" key="4">
    <source>
        <dbReference type="ARBA" id="ARBA00023136"/>
    </source>
</evidence>
<feature type="transmembrane region" description="Helical" evidence="6">
    <location>
        <begin position="110"/>
        <end position="129"/>
    </location>
</feature>
<feature type="compositionally biased region" description="Low complexity" evidence="5">
    <location>
        <begin position="1"/>
        <end position="17"/>
    </location>
</feature>
<sequence length="562" mass="59236">MATTPDPDALPPTSSDSVDLDDKRPESVPPFADDDKPPRDFRFWLVFLGISIATLITAIELSAVSVALPTIVKALDGSSFIWVGSAYTLASTAVIPLVGGLAQIFGRRPVILGSLLVMILGSALSGAATSMNFLIAGRAVQGIGGGGISATTTIIISDMVPLHERGAFNGLIGIAWSVASGIGPIIGGALAQNGQWRWLFYLNIPIAGVAAVLMALFLRVPTPPGTMMQKLAKMDWIGNGLVIAATTSCVIALTWSGTQYAWSAVPVVVPLVLGLVGLAAFLVYEAIVPKTPLVPFVLMSTATGISGYVQTFIMPIVMMGLIYYFPVYFQACKGASPIGSGVDELPFALIMAPFGIIAGASVNKTGRYRLQIWVAWVILLLGTGLQITLEYDTPRGHALGFLVLCGIGLGILATTTYFPVLAPLPVSQNGPALAFFIFLRNFAQVWGITIGGTVLQNQLEKRLPPAFRAQLPSGTAIAYATIPLVRGLAEPLQTEVRIAFAQSLRIVWAVLVGIGGIGLAASLAMRALPLRKAVDKNWALERSGEELERSGGEQERTVGAKA</sequence>
<feature type="transmembrane region" description="Helical" evidence="6">
    <location>
        <begin position="370"/>
        <end position="389"/>
    </location>
</feature>
<reference evidence="8 9" key="1">
    <citation type="journal article" date="2012" name="Appl. Environ. Microbiol.">
        <title>Short-read sequencing for genomic analysis of the brown rot fungus Fibroporia radiculosa.</title>
        <authorList>
            <person name="Tang J.D."/>
            <person name="Perkins A.D."/>
            <person name="Sonstegard T.S."/>
            <person name="Schroeder S.G."/>
            <person name="Burgess S.C."/>
            <person name="Diehl S.V."/>
        </authorList>
    </citation>
    <scope>NUCLEOTIDE SEQUENCE [LARGE SCALE GENOMIC DNA]</scope>
    <source>
        <strain evidence="8 9">TFFH 294</strain>
    </source>
</reference>
<evidence type="ECO:0000256" key="1">
    <source>
        <dbReference type="ARBA" id="ARBA00004141"/>
    </source>
</evidence>
<dbReference type="PRINTS" id="PR01036">
    <property type="entry name" value="TCRTETB"/>
</dbReference>
<feature type="transmembrane region" description="Helical" evidence="6">
    <location>
        <begin position="168"/>
        <end position="192"/>
    </location>
</feature>
<feature type="transmembrane region" description="Helical" evidence="6">
    <location>
        <begin position="261"/>
        <end position="284"/>
    </location>
</feature>
<comment type="subcellular location">
    <subcellularLocation>
        <location evidence="1">Membrane</location>
        <topology evidence="1">Multi-pass membrane protein</topology>
    </subcellularLocation>
</comment>
<keyword evidence="9" id="KW-1185">Reference proteome</keyword>
<dbReference type="HOGENOM" id="CLU_000960_22_0_1"/>
<evidence type="ECO:0000259" key="7">
    <source>
        <dbReference type="PROSITE" id="PS50850"/>
    </source>
</evidence>
<evidence type="ECO:0000313" key="9">
    <source>
        <dbReference type="Proteomes" id="UP000006352"/>
    </source>
</evidence>
<evidence type="ECO:0000256" key="2">
    <source>
        <dbReference type="ARBA" id="ARBA00022692"/>
    </source>
</evidence>
<feature type="transmembrane region" description="Helical" evidence="6">
    <location>
        <begin position="345"/>
        <end position="363"/>
    </location>
</feature>
<dbReference type="STRING" id="599839.J4GSE2"/>
<evidence type="ECO:0000256" key="6">
    <source>
        <dbReference type="SAM" id="Phobius"/>
    </source>
</evidence>